<keyword evidence="2" id="KW-0732">Signal</keyword>
<dbReference type="AlphaFoldDB" id="A0A0G4GTF9"/>
<organism evidence="4">
    <name type="scientific">Chromera velia CCMP2878</name>
    <dbReference type="NCBI Taxonomy" id="1169474"/>
    <lineage>
        <taxon>Eukaryota</taxon>
        <taxon>Sar</taxon>
        <taxon>Alveolata</taxon>
        <taxon>Colpodellida</taxon>
        <taxon>Chromeraceae</taxon>
        <taxon>Chromera</taxon>
    </lineage>
</organism>
<feature type="domain" description="EF-hand" evidence="3">
    <location>
        <begin position="258"/>
        <end position="293"/>
    </location>
</feature>
<feature type="chain" id="PRO_5005190451" description="EF-hand domain-containing protein" evidence="2">
    <location>
        <begin position="26"/>
        <end position="904"/>
    </location>
</feature>
<accession>A0A0G4GTF9</accession>
<dbReference type="VEuPathDB" id="CryptoDB:Cvel_5187"/>
<dbReference type="InterPro" id="IPR002048">
    <property type="entry name" value="EF_hand_dom"/>
</dbReference>
<protein>
    <recommendedName>
        <fullName evidence="3">EF-hand domain-containing protein</fullName>
    </recommendedName>
</protein>
<feature type="region of interest" description="Disordered" evidence="1">
    <location>
        <begin position="609"/>
        <end position="678"/>
    </location>
</feature>
<evidence type="ECO:0000259" key="3">
    <source>
        <dbReference type="PROSITE" id="PS50222"/>
    </source>
</evidence>
<feature type="compositionally biased region" description="Basic residues" evidence="1">
    <location>
        <begin position="641"/>
        <end position="668"/>
    </location>
</feature>
<feature type="compositionally biased region" description="Low complexity" evidence="1">
    <location>
        <begin position="719"/>
        <end position="759"/>
    </location>
</feature>
<name>A0A0G4GTF9_9ALVE</name>
<feature type="compositionally biased region" description="Low complexity" evidence="1">
    <location>
        <begin position="64"/>
        <end position="73"/>
    </location>
</feature>
<dbReference type="EMBL" id="CDMZ01001535">
    <property type="protein sequence ID" value="CEM34051.1"/>
    <property type="molecule type" value="Genomic_DNA"/>
</dbReference>
<gene>
    <name evidence="4" type="ORF">Cvel_5187</name>
</gene>
<feature type="signal peptide" evidence="2">
    <location>
        <begin position="1"/>
        <end position="25"/>
    </location>
</feature>
<dbReference type="PROSITE" id="PS00018">
    <property type="entry name" value="EF_HAND_1"/>
    <property type="match status" value="1"/>
</dbReference>
<feature type="compositionally biased region" description="Basic and acidic residues" evidence="1">
    <location>
        <begin position="609"/>
        <end position="625"/>
    </location>
</feature>
<proteinExistence type="predicted"/>
<sequence>MAIFRLTSLACVLCGLVASNPVASASALHPSGSWRERSDDRKEHLSVPEGAGSLFLRSTDRSGRALGSSGSLRVQKQTEGRRRRETRRMTNTTPQEGPVQALPGDHLTVGVGLDGDPIPKANPNSSNFDEDYPHDGQEGIAYEHAGGSDYRGVSGTSDQAEAEGEKKDLAKTEKEEEGEDKEEKEEEDAETLEDEGEGGISDPNDPDFYRDWAWEDMHVPKGPKRKPDPAGSYDEDRLSGLRGFGIGKFRDHWTDAHPFLPVCHAVFQYADEDKSRTVNENEVSDALGMLCAKRVPAVQKVDEAEAAHKKKSWVFSCPDLAGMRESLSVEGGASEDAFCDALGQHPGFQHVLLESKRFGFDGCAGKFDAIRDKCSLSFDWWRRWIFDDVTEGAAYTQGEVLFKELEKDAILPENTTYPLEAIEAINRTDTDANGDVAIAPFCSDFAGLVVGVCERIAFPSESDKKKLQKQLDAAPVVTGGEEPTPEPPVEIDAKDPIVRAWQTCRAAVRDQEKFNSCVTDEKQEEAYRRRYTAAVAASGDKGACEETGRLEVTKIVDDIKDCVMKATSDLQKKKIEKDCELLLDLLRTEAQEQGRAICAHLHDDFLPNHDGEGGGKGAEAGKAEVEAAVGKSAASPSAHLRQQHKQTSHRRRRKPRQRKAKRQGKHQHVLSNTHPASSLLSLSLEDDDLPRLYSSTQMATHKFDPALDPTASSGSPQVPTLSPAVSVPTTTTTTALPPTTTTTAPHAVPTTPAAHAVPTHAPPPPPPPATVSSPPSPAPEGPPPVQEERDAPFLLPSPVPAGPHTGVAGSSGKPPILKPAPQETEKEDEEEEEEEEEDEEEEVDEEDTLSPEDRDLAGDDTDGLDNKTGEPDEDEGGRTPPTPKSEYDPKKHGEGSTRDLTTDG</sequence>
<feature type="compositionally biased region" description="Acidic residues" evidence="1">
    <location>
        <begin position="175"/>
        <end position="197"/>
    </location>
</feature>
<dbReference type="PROSITE" id="PS50222">
    <property type="entry name" value="EF_HAND_2"/>
    <property type="match status" value="1"/>
</dbReference>
<feature type="compositionally biased region" description="Acidic residues" evidence="1">
    <location>
        <begin position="825"/>
        <end position="850"/>
    </location>
</feature>
<evidence type="ECO:0000313" key="4">
    <source>
        <dbReference type="EMBL" id="CEM34051.1"/>
    </source>
</evidence>
<feature type="compositionally biased region" description="Pro residues" evidence="1">
    <location>
        <begin position="760"/>
        <end position="785"/>
    </location>
</feature>
<evidence type="ECO:0000256" key="2">
    <source>
        <dbReference type="SAM" id="SignalP"/>
    </source>
</evidence>
<feature type="compositionally biased region" description="Basic and acidic residues" evidence="1">
    <location>
        <begin position="163"/>
        <end position="174"/>
    </location>
</feature>
<dbReference type="InterPro" id="IPR018247">
    <property type="entry name" value="EF_Hand_1_Ca_BS"/>
</dbReference>
<evidence type="ECO:0000256" key="1">
    <source>
        <dbReference type="SAM" id="MobiDB-lite"/>
    </source>
</evidence>
<dbReference type="GO" id="GO:0005509">
    <property type="term" value="F:calcium ion binding"/>
    <property type="evidence" value="ECO:0007669"/>
    <property type="project" value="InterPro"/>
</dbReference>
<feature type="region of interest" description="Disordered" evidence="1">
    <location>
        <begin position="25"/>
        <end position="210"/>
    </location>
</feature>
<reference evidence="4" key="1">
    <citation type="submission" date="2014-11" db="EMBL/GenBank/DDBJ databases">
        <authorList>
            <person name="Otto D Thomas"/>
            <person name="Naeem Raeece"/>
        </authorList>
    </citation>
    <scope>NUCLEOTIDE SEQUENCE</scope>
</reference>
<feature type="compositionally biased region" description="Basic and acidic residues" evidence="1">
    <location>
        <begin position="34"/>
        <end position="46"/>
    </location>
</feature>
<feature type="region of interest" description="Disordered" evidence="1">
    <location>
        <begin position="703"/>
        <end position="904"/>
    </location>
</feature>
<feature type="compositionally biased region" description="Basic and acidic residues" evidence="1">
    <location>
        <begin position="885"/>
        <end position="904"/>
    </location>
</feature>